<dbReference type="InterPro" id="IPR025330">
    <property type="entry name" value="DUF4236"/>
</dbReference>
<dbReference type="Proteomes" id="UP000503278">
    <property type="component" value="Chromosome"/>
</dbReference>
<dbReference type="EMBL" id="CP051682">
    <property type="protein sequence ID" value="QJD95710.1"/>
    <property type="molecule type" value="Genomic_DNA"/>
</dbReference>
<evidence type="ECO:0000256" key="1">
    <source>
        <dbReference type="SAM" id="Phobius"/>
    </source>
</evidence>
<protein>
    <submittedName>
        <fullName evidence="4">DUF4236 domain-containing protein</fullName>
    </submittedName>
</protein>
<dbReference type="KEGG" id="mrob:HH214_07410"/>
<feature type="domain" description="DUF4236" evidence="3">
    <location>
        <begin position="3"/>
        <end position="53"/>
    </location>
</feature>
<accession>A0A7L5DX88</accession>
<evidence type="ECO:0000259" key="3">
    <source>
        <dbReference type="Pfam" id="PF14020"/>
    </source>
</evidence>
<gene>
    <name evidence="4" type="ORF">HH214_07410</name>
</gene>
<sequence>MGWSYRKSLGSGPFRINFSKSGISYSVGVKGARVNMGPKGTYVNLSSHGISYRRKISGVEAPPHLPSLQPQRMSSAQLYQIASADIDQLTDTDSKDFVNELTQKAGQLSYVGWLGVLPMVILIMVLLFSSFGTRTTVIRPVTDSTLAKVTSNIGVNIRQHPTAKSAIVKAATSGQTFILLDSTHSKWLQVRIDSSSGYINRRFAEVEHVHHDQETGTQTYLSNTYAVFELFGMLTFFTPLIVWLKKLDRKRFEIELHYDMDEQFQRIYQEFSGHFNTFARSVRIWQYLNKQKTNDFKRNAGAGQLISRTPIRSISGNQAPLPHFVTNVAIPCLKLSNLHFYFLPERLLVKRGNTFAAIFYRNLCIKGSTTRFIEDEGVPYDAQVVDQTWRYVNKRGGPDRRFNNNRQIPICAYSQYTLTSDTGLYEVITTSKQGAMDSFANFLRGIGNLQSQLVIR</sequence>
<feature type="domain" description="SH3b" evidence="2">
    <location>
        <begin position="154"/>
        <end position="202"/>
    </location>
</feature>
<keyword evidence="1" id="KW-0812">Transmembrane</keyword>
<evidence type="ECO:0000313" key="4">
    <source>
        <dbReference type="EMBL" id="QJD95710.1"/>
    </source>
</evidence>
<keyword evidence="1" id="KW-1133">Transmembrane helix</keyword>
<dbReference type="RefSeq" id="WP_169606717.1">
    <property type="nucleotide sequence ID" value="NZ_CP051682.1"/>
</dbReference>
<reference evidence="4 5" key="1">
    <citation type="submission" date="2020-04" db="EMBL/GenBank/DDBJ databases">
        <title>Genome sequencing of novel species.</title>
        <authorList>
            <person name="Heo J."/>
            <person name="Kim S.-J."/>
            <person name="Kim J.-S."/>
            <person name="Hong S.-B."/>
            <person name="Kwon S.-W."/>
        </authorList>
    </citation>
    <scope>NUCLEOTIDE SEQUENCE [LARGE SCALE GENOMIC DNA]</scope>
    <source>
        <strain evidence="4 5">F39-2</strain>
    </source>
</reference>
<name>A0A7L5DX88_9SPHI</name>
<dbReference type="InterPro" id="IPR003646">
    <property type="entry name" value="SH3-like_bac-type"/>
</dbReference>
<dbReference type="AlphaFoldDB" id="A0A7L5DX88"/>
<feature type="transmembrane region" description="Helical" evidence="1">
    <location>
        <begin position="110"/>
        <end position="131"/>
    </location>
</feature>
<keyword evidence="5" id="KW-1185">Reference proteome</keyword>
<keyword evidence="1" id="KW-0472">Membrane</keyword>
<feature type="transmembrane region" description="Helical" evidence="1">
    <location>
        <begin position="225"/>
        <end position="244"/>
    </location>
</feature>
<organism evidence="4 5">
    <name type="scientific">Mucilaginibacter robiniae</name>
    <dbReference type="NCBI Taxonomy" id="2728022"/>
    <lineage>
        <taxon>Bacteria</taxon>
        <taxon>Pseudomonadati</taxon>
        <taxon>Bacteroidota</taxon>
        <taxon>Sphingobacteriia</taxon>
        <taxon>Sphingobacteriales</taxon>
        <taxon>Sphingobacteriaceae</taxon>
        <taxon>Mucilaginibacter</taxon>
    </lineage>
</organism>
<evidence type="ECO:0000259" key="2">
    <source>
        <dbReference type="Pfam" id="PF08239"/>
    </source>
</evidence>
<dbReference type="Pfam" id="PF08239">
    <property type="entry name" value="SH3_3"/>
    <property type="match status" value="1"/>
</dbReference>
<dbReference type="Pfam" id="PF14020">
    <property type="entry name" value="DUF4236"/>
    <property type="match status" value="1"/>
</dbReference>
<proteinExistence type="predicted"/>
<dbReference type="Gene3D" id="2.30.30.40">
    <property type="entry name" value="SH3 Domains"/>
    <property type="match status" value="1"/>
</dbReference>
<evidence type="ECO:0000313" key="5">
    <source>
        <dbReference type="Proteomes" id="UP000503278"/>
    </source>
</evidence>